<feature type="region of interest" description="Disordered" evidence="1">
    <location>
        <begin position="19"/>
        <end position="43"/>
    </location>
</feature>
<evidence type="ECO:0000256" key="1">
    <source>
        <dbReference type="SAM" id="MobiDB-lite"/>
    </source>
</evidence>
<feature type="domain" description="DUF7848" evidence="2">
    <location>
        <begin position="1"/>
        <end position="78"/>
    </location>
</feature>
<dbReference type="Proteomes" id="UP000229965">
    <property type="component" value="Segment"/>
</dbReference>
<keyword evidence="4" id="KW-1185">Reference proteome</keyword>
<evidence type="ECO:0000313" key="3">
    <source>
        <dbReference type="EMBL" id="ATI18990.1"/>
    </source>
</evidence>
<gene>
    <name evidence="3" type="ORF">SEA_TEFUNT_50</name>
</gene>
<sequence length="79" mass="9241">MSGQGRVFAIREWTLKPDREPDAENSTYSMECAECDESSTPGEDYREAQDWALRHAGRNPTHRAFREIILRPWRAYMHG</sequence>
<name>A0A291LHX1_9CAUD</name>
<evidence type="ECO:0000259" key="2">
    <source>
        <dbReference type="Pfam" id="PF25232"/>
    </source>
</evidence>
<proteinExistence type="predicted"/>
<organism evidence="3 4">
    <name type="scientific">Streptomyces phage Tefunt</name>
    <dbReference type="NCBI Taxonomy" id="2041209"/>
    <lineage>
        <taxon>Viruses</taxon>
        <taxon>Duplodnaviria</taxon>
        <taxon>Heunggongvirae</taxon>
        <taxon>Uroviricota</taxon>
        <taxon>Caudoviricetes</taxon>
        <taxon>Arquatrovirinae</taxon>
        <taxon>Omarvirus</taxon>
        <taxon>Omarvirus tefunt</taxon>
    </lineage>
</organism>
<dbReference type="EMBL" id="MF766048">
    <property type="protein sequence ID" value="ATI18990.1"/>
    <property type="molecule type" value="Genomic_DNA"/>
</dbReference>
<dbReference type="InterPro" id="IPR057170">
    <property type="entry name" value="DUF7848"/>
</dbReference>
<protein>
    <recommendedName>
        <fullName evidence="2">DUF7848 domain-containing protein</fullName>
    </recommendedName>
</protein>
<reference evidence="3 4" key="1">
    <citation type="submission" date="2017-08" db="EMBL/GenBank/DDBJ databases">
        <authorList>
            <person name="Miranda A."/>
            <person name="Molina J.M."/>
            <person name="Pressly P.D."/>
            <person name="Bhuiyan S."/>
            <person name="Nayek S."/>
            <person name="Layton S.R."/>
            <person name="Kim T."/>
            <person name="Hughes L.E."/>
            <person name="Garlena R.A."/>
            <person name="Russell D.A."/>
            <person name="Pope W.H."/>
            <person name="Jacobs-Sera D."/>
            <person name="Hendrix R.W."/>
            <person name="Hatfull G.F."/>
        </authorList>
    </citation>
    <scope>NUCLEOTIDE SEQUENCE [LARGE SCALE GENOMIC DNA]</scope>
</reference>
<dbReference type="Pfam" id="PF25232">
    <property type="entry name" value="DUF7848"/>
    <property type="match status" value="1"/>
</dbReference>
<accession>A0A291LHX1</accession>
<evidence type="ECO:0000313" key="4">
    <source>
        <dbReference type="Proteomes" id="UP000229965"/>
    </source>
</evidence>